<sequence>LRPLLLVLVLALMVRSSPSRGAVHPRLNKNGRFERLDEDCVTQKDLKFPTTVKVDIHLSNSDPVSRIIHDVRNRSLSPWDYRLDEDPNRFPQVIADATCRHSSCVSPQGQEDHGLNSVPIRQEILVLRREPQGCQPTYRLEKKVITVGCTCATPLVQHQS</sequence>
<dbReference type="GO" id="GO:0006954">
    <property type="term" value="P:inflammatory response"/>
    <property type="evidence" value="ECO:0007669"/>
    <property type="project" value="InterPro"/>
</dbReference>
<comment type="similarity">
    <text evidence="2">Belongs to the IL-17 family.</text>
</comment>
<dbReference type="InterPro" id="IPR020440">
    <property type="entry name" value="IL-17_chr"/>
</dbReference>
<dbReference type="SUPFAM" id="SSF57501">
    <property type="entry name" value="Cystine-knot cytokines"/>
    <property type="match status" value="1"/>
</dbReference>
<evidence type="ECO:0000313" key="8">
    <source>
        <dbReference type="Proteomes" id="UP000053641"/>
    </source>
</evidence>
<dbReference type="Pfam" id="PF06083">
    <property type="entry name" value="IL17"/>
    <property type="match status" value="1"/>
</dbReference>
<proteinExistence type="inferred from homology"/>
<keyword evidence="5 6" id="KW-0732">Signal</keyword>
<dbReference type="GO" id="GO:0005615">
    <property type="term" value="C:extracellular space"/>
    <property type="evidence" value="ECO:0007669"/>
    <property type="project" value="UniProtKB-KW"/>
</dbReference>
<evidence type="ECO:0000256" key="1">
    <source>
        <dbReference type="ARBA" id="ARBA00004613"/>
    </source>
</evidence>
<keyword evidence="8" id="KW-1185">Reference proteome</keyword>
<organism evidence="7 8">
    <name type="scientific">Tinamus guttatus</name>
    <name type="common">White-throated tinamou</name>
    <dbReference type="NCBI Taxonomy" id="94827"/>
    <lineage>
        <taxon>Eukaryota</taxon>
        <taxon>Metazoa</taxon>
        <taxon>Chordata</taxon>
        <taxon>Craniata</taxon>
        <taxon>Vertebrata</taxon>
        <taxon>Euteleostomi</taxon>
        <taxon>Archelosauria</taxon>
        <taxon>Archosauria</taxon>
        <taxon>Dinosauria</taxon>
        <taxon>Saurischia</taxon>
        <taxon>Theropoda</taxon>
        <taxon>Coelurosauria</taxon>
        <taxon>Aves</taxon>
        <taxon>Palaeognathae</taxon>
        <taxon>Tinamiformes</taxon>
        <taxon>Tinamidae</taxon>
        <taxon>Tinamus</taxon>
    </lineage>
</organism>
<evidence type="ECO:0000256" key="3">
    <source>
        <dbReference type="ARBA" id="ARBA00022514"/>
    </source>
</evidence>
<evidence type="ECO:0000256" key="2">
    <source>
        <dbReference type="ARBA" id="ARBA00007236"/>
    </source>
</evidence>
<dbReference type="EMBL" id="KL896305">
    <property type="protein sequence ID" value="KGL83327.1"/>
    <property type="molecule type" value="Genomic_DNA"/>
</dbReference>
<evidence type="ECO:0000256" key="6">
    <source>
        <dbReference type="SAM" id="SignalP"/>
    </source>
</evidence>
<name>A0A099ZNE9_TINGU</name>
<feature type="chain" id="PRO_5001966372" evidence="6">
    <location>
        <begin position="22"/>
        <end position="160"/>
    </location>
</feature>
<dbReference type="Gene3D" id="2.10.90.10">
    <property type="entry name" value="Cystine-knot cytokines"/>
    <property type="match status" value="1"/>
</dbReference>
<dbReference type="AlphaFoldDB" id="A0A099ZNE9"/>
<dbReference type="PRINTS" id="PR01932">
    <property type="entry name" value="INTRLEUKIN17"/>
</dbReference>
<gene>
    <name evidence="7" type="ORF">N309_01647</name>
</gene>
<comment type="subcellular location">
    <subcellularLocation>
        <location evidence="1">Secreted</location>
    </subcellularLocation>
</comment>
<reference evidence="7 8" key="1">
    <citation type="submission" date="2014-06" db="EMBL/GenBank/DDBJ databases">
        <title>Genome evolution of avian class.</title>
        <authorList>
            <person name="Zhang G."/>
            <person name="Li C."/>
        </authorList>
    </citation>
    <scope>NUCLEOTIDE SEQUENCE [LARGE SCALE GENOMIC DNA]</scope>
    <source>
        <strain evidence="7">BGI_N309</strain>
    </source>
</reference>
<evidence type="ECO:0000256" key="5">
    <source>
        <dbReference type="ARBA" id="ARBA00022729"/>
    </source>
</evidence>
<keyword evidence="3" id="KW-0202">Cytokine</keyword>
<feature type="non-terminal residue" evidence="7">
    <location>
        <position position="1"/>
    </location>
</feature>
<protein>
    <submittedName>
        <fullName evidence="7">Interleukin-17F</fullName>
    </submittedName>
</protein>
<keyword evidence="4" id="KW-0964">Secreted</keyword>
<dbReference type="Proteomes" id="UP000053641">
    <property type="component" value="Unassembled WGS sequence"/>
</dbReference>
<feature type="signal peptide" evidence="6">
    <location>
        <begin position="1"/>
        <end position="21"/>
    </location>
</feature>
<dbReference type="InterPro" id="IPR029034">
    <property type="entry name" value="Cystine-knot_cytokine"/>
</dbReference>
<dbReference type="InterPro" id="IPR010345">
    <property type="entry name" value="IL-17_fam"/>
</dbReference>
<accession>A0A099ZNE9</accession>
<dbReference type="STRING" id="94827.A0A099ZNE9"/>
<dbReference type="GO" id="GO:0005125">
    <property type="term" value="F:cytokine activity"/>
    <property type="evidence" value="ECO:0007669"/>
    <property type="project" value="UniProtKB-KW"/>
</dbReference>
<evidence type="ECO:0000313" key="7">
    <source>
        <dbReference type="EMBL" id="KGL83327.1"/>
    </source>
</evidence>
<evidence type="ECO:0000256" key="4">
    <source>
        <dbReference type="ARBA" id="ARBA00022525"/>
    </source>
</evidence>
<feature type="non-terminal residue" evidence="7">
    <location>
        <position position="160"/>
    </location>
</feature>